<dbReference type="Gene3D" id="3.30.450.20">
    <property type="entry name" value="PAS domain"/>
    <property type="match status" value="1"/>
</dbReference>
<dbReference type="GO" id="GO:0006935">
    <property type="term" value="P:chemotaxis"/>
    <property type="evidence" value="ECO:0007669"/>
    <property type="project" value="UniProtKB-KW"/>
</dbReference>
<dbReference type="CDD" id="cd11386">
    <property type="entry name" value="MCP_signal"/>
    <property type="match status" value="1"/>
</dbReference>
<proteinExistence type="inferred from homology"/>
<evidence type="ECO:0000313" key="15">
    <source>
        <dbReference type="Proteomes" id="UP000243063"/>
    </source>
</evidence>
<keyword evidence="3" id="KW-0145">Chemotaxis</keyword>
<dbReference type="GO" id="GO:0007165">
    <property type="term" value="P:signal transduction"/>
    <property type="evidence" value="ECO:0007669"/>
    <property type="project" value="UniProtKB-KW"/>
</dbReference>
<reference evidence="15" key="1">
    <citation type="submission" date="2016-10" db="EMBL/GenBank/DDBJ databases">
        <authorList>
            <person name="Varghese N."/>
            <person name="Submissions S."/>
        </authorList>
    </citation>
    <scope>NUCLEOTIDE SEQUENCE [LARGE SCALE GENOMIC DNA]</scope>
    <source>
        <strain evidence="15">CCTCC 2012022</strain>
    </source>
</reference>
<feature type="transmembrane region" description="Helical" evidence="11">
    <location>
        <begin position="216"/>
        <end position="238"/>
    </location>
</feature>
<dbReference type="AlphaFoldDB" id="A0A1H2GIU1"/>
<evidence type="ECO:0000256" key="6">
    <source>
        <dbReference type="ARBA" id="ARBA00023136"/>
    </source>
</evidence>
<dbReference type="Pfam" id="PF00015">
    <property type="entry name" value="MCPsignal"/>
    <property type="match status" value="1"/>
</dbReference>
<evidence type="ECO:0000256" key="2">
    <source>
        <dbReference type="ARBA" id="ARBA00022475"/>
    </source>
</evidence>
<accession>A0A1H2GIU1</accession>
<dbReference type="InterPro" id="IPR003660">
    <property type="entry name" value="HAMP_dom"/>
</dbReference>
<keyword evidence="7 9" id="KW-0807">Transducer</keyword>
<feature type="transmembrane region" description="Helical" evidence="11">
    <location>
        <begin position="20"/>
        <end position="42"/>
    </location>
</feature>
<dbReference type="SMART" id="SM00283">
    <property type="entry name" value="MA"/>
    <property type="match status" value="1"/>
</dbReference>
<feature type="domain" description="Methyl-accepting transducer" evidence="12">
    <location>
        <begin position="303"/>
        <end position="532"/>
    </location>
</feature>
<organism evidence="14 15">
    <name type="scientific">Geopseudomonas guangdongensis</name>
    <dbReference type="NCBI Taxonomy" id="1245526"/>
    <lineage>
        <taxon>Bacteria</taxon>
        <taxon>Pseudomonadati</taxon>
        <taxon>Pseudomonadota</taxon>
        <taxon>Gammaproteobacteria</taxon>
        <taxon>Pseudomonadales</taxon>
        <taxon>Pseudomonadaceae</taxon>
        <taxon>Geopseudomonas</taxon>
    </lineage>
</organism>
<dbReference type="CDD" id="cd06225">
    <property type="entry name" value="HAMP"/>
    <property type="match status" value="1"/>
</dbReference>
<dbReference type="InterPro" id="IPR004089">
    <property type="entry name" value="MCPsignal_dom"/>
</dbReference>
<dbReference type="EMBL" id="LT629780">
    <property type="protein sequence ID" value="SDU19321.1"/>
    <property type="molecule type" value="Genomic_DNA"/>
</dbReference>
<evidence type="ECO:0000256" key="10">
    <source>
        <dbReference type="SAM" id="MobiDB-lite"/>
    </source>
</evidence>
<gene>
    <name evidence="14" type="ORF">SAMN05216580_1802</name>
</gene>
<keyword evidence="6 11" id="KW-0472">Membrane</keyword>
<evidence type="ECO:0000256" key="1">
    <source>
        <dbReference type="ARBA" id="ARBA00004651"/>
    </source>
</evidence>
<dbReference type="PANTHER" id="PTHR43531:SF11">
    <property type="entry name" value="METHYL-ACCEPTING CHEMOTAXIS PROTEIN 3"/>
    <property type="match status" value="1"/>
</dbReference>
<feature type="region of interest" description="Disordered" evidence="10">
    <location>
        <begin position="568"/>
        <end position="603"/>
    </location>
</feature>
<dbReference type="Pfam" id="PF17200">
    <property type="entry name" value="sCache_2"/>
    <property type="match status" value="1"/>
</dbReference>
<keyword evidence="15" id="KW-1185">Reference proteome</keyword>
<keyword evidence="4 11" id="KW-0812">Transmembrane</keyword>
<dbReference type="GO" id="GO:0005886">
    <property type="term" value="C:plasma membrane"/>
    <property type="evidence" value="ECO:0007669"/>
    <property type="project" value="UniProtKB-SubCell"/>
</dbReference>
<evidence type="ECO:0000256" key="4">
    <source>
        <dbReference type="ARBA" id="ARBA00022692"/>
    </source>
</evidence>
<dbReference type="Gene3D" id="1.10.287.950">
    <property type="entry name" value="Methyl-accepting chemotaxis protein"/>
    <property type="match status" value="1"/>
</dbReference>
<evidence type="ECO:0000256" key="7">
    <source>
        <dbReference type="ARBA" id="ARBA00023224"/>
    </source>
</evidence>
<dbReference type="InterPro" id="IPR033480">
    <property type="entry name" value="sCache_2"/>
</dbReference>
<dbReference type="SMART" id="SM00304">
    <property type="entry name" value="HAMP"/>
    <property type="match status" value="1"/>
</dbReference>
<evidence type="ECO:0000256" key="11">
    <source>
        <dbReference type="SAM" id="Phobius"/>
    </source>
</evidence>
<dbReference type="OrthoDB" id="2489132at2"/>
<dbReference type="InterPro" id="IPR051310">
    <property type="entry name" value="MCP_chemotaxis"/>
</dbReference>
<dbReference type="FunFam" id="1.10.287.950:FF:000001">
    <property type="entry name" value="Methyl-accepting chemotaxis sensory transducer"/>
    <property type="match status" value="1"/>
</dbReference>
<evidence type="ECO:0000256" key="9">
    <source>
        <dbReference type="PROSITE-ProRule" id="PRU00284"/>
    </source>
</evidence>
<feature type="domain" description="HAMP" evidence="13">
    <location>
        <begin position="240"/>
        <end position="298"/>
    </location>
</feature>
<dbReference type="SMART" id="SM01049">
    <property type="entry name" value="Cache_2"/>
    <property type="match status" value="1"/>
</dbReference>
<dbReference type="PANTHER" id="PTHR43531">
    <property type="entry name" value="PROTEIN ICFG"/>
    <property type="match status" value="1"/>
</dbReference>
<comment type="subcellular location">
    <subcellularLocation>
        <location evidence="1">Cell membrane</location>
        <topology evidence="1">Multi-pass membrane protein</topology>
    </subcellularLocation>
</comment>
<keyword evidence="5 11" id="KW-1133">Transmembrane helix</keyword>
<dbReference type="Proteomes" id="UP000243063">
    <property type="component" value="Chromosome I"/>
</dbReference>
<evidence type="ECO:0000259" key="12">
    <source>
        <dbReference type="PROSITE" id="PS50111"/>
    </source>
</evidence>
<dbReference type="PROSITE" id="PS50885">
    <property type="entry name" value="HAMP"/>
    <property type="match status" value="1"/>
</dbReference>
<evidence type="ECO:0000313" key="14">
    <source>
        <dbReference type="EMBL" id="SDU19321.1"/>
    </source>
</evidence>
<dbReference type="STRING" id="1245526.SAMN05216580_1802"/>
<keyword evidence="2" id="KW-1003">Cell membrane</keyword>
<protein>
    <submittedName>
        <fullName evidence="14">Methyl-accepting chemotaxis sensory transducer with Cache sensor</fullName>
    </submittedName>
</protein>
<evidence type="ECO:0000256" key="8">
    <source>
        <dbReference type="ARBA" id="ARBA00029447"/>
    </source>
</evidence>
<dbReference type="SUPFAM" id="SSF58104">
    <property type="entry name" value="Methyl-accepting chemotaxis protein (MCP) signaling domain"/>
    <property type="match status" value="1"/>
</dbReference>
<name>A0A1H2GIU1_9GAMM</name>
<evidence type="ECO:0000256" key="3">
    <source>
        <dbReference type="ARBA" id="ARBA00022500"/>
    </source>
</evidence>
<dbReference type="PROSITE" id="PS50111">
    <property type="entry name" value="CHEMOTAXIS_TRANSDUC_2"/>
    <property type="match status" value="1"/>
</dbReference>
<comment type="similarity">
    <text evidence="8">Belongs to the methyl-accepting chemotaxis (MCP) protein family.</text>
</comment>
<sequence length="603" mass="65036">MLNKTHPSLPKKGSRSLSRYILALVLLPLISISTLLVIMNALERAGDNRRMLKEQRTMMVQMRQQGVRDVVQVARTSIQDVLARHATVTDAVREEAATVLRNLRFEGENYVFVVDFDGVTRVQPVAPAHEGKDNTAVQDAKGRYFIRDMVELARKGGGFYEYAWKNPRSGEVETKYSFAGSVPELGWMIGAGAYATDIDLAMADIEATAHADLRGALIRSVAISLAVLLVIAIAAAWLTRRMAARIEAAAGAIQEISEEVAQGRGDLTRRIPVSGRDEITVMAVQMNEFLARVQDILHEVRASVAVVDDASGTISHNSEELAARSEQAAANLQQTSSSLEEITATVQHSASSAVQANELALAASKVAEDGEASMLKAESTMGEILHASQQIAEIIKMIDTIAFQTNILALNASVEAARAGEHGRGFAVVAQEVRTLAERSRLAAQDIRGLIESTGEQIRHGESVVKQTAETMREIVTQINHVTTAVSEITQASREQSAGVVQINTAVAEMDTMTQQNSSMVQELTQAAGNMRSHALHLNGMLAGLVLDEGDRQASAATRRLLETVGLAGERPAHGAEDAGAVARARQPARPALAKTEDDWDSF</sequence>
<dbReference type="RefSeq" id="WP_090213748.1">
    <property type="nucleotide sequence ID" value="NZ_LT629780.1"/>
</dbReference>
<feature type="compositionally biased region" description="Low complexity" evidence="10">
    <location>
        <begin position="579"/>
        <end position="594"/>
    </location>
</feature>
<dbReference type="Pfam" id="PF00672">
    <property type="entry name" value="HAMP"/>
    <property type="match status" value="1"/>
</dbReference>
<evidence type="ECO:0000256" key="5">
    <source>
        <dbReference type="ARBA" id="ARBA00022989"/>
    </source>
</evidence>
<evidence type="ECO:0000259" key="13">
    <source>
        <dbReference type="PROSITE" id="PS50885"/>
    </source>
</evidence>